<dbReference type="InterPro" id="IPR037171">
    <property type="entry name" value="NagB/RpiA_transferase-like"/>
</dbReference>
<dbReference type="SUPFAM" id="SSF100950">
    <property type="entry name" value="NagB/RpiA/CoA transferase-like"/>
    <property type="match status" value="2"/>
</dbReference>
<protein>
    <submittedName>
        <fullName evidence="5">Uncharacterized protein</fullName>
    </submittedName>
</protein>
<dbReference type="InterPro" id="IPR026888">
    <property type="entry name" value="AcetylCoA_hyd_C"/>
</dbReference>
<feature type="domain" description="Acetyl-CoA hydrolase/transferase C-terminal" evidence="4">
    <location>
        <begin position="284"/>
        <end position="440"/>
    </location>
</feature>
<feature type="domain" description="Acetyl-CoA hydrolase/transferase N-terminal" evidence="3">
    <location>
        <begin position="80"/>
        <end position="181"/>
    </location>
</feature>
<evidence type="ECO:0000313" key="6">
    <source>
        <dbReference type="Proteomes" id="UP000229080"/>
    </source>
</evidence>
<keyword evidence="2" id="KW-0808">Transferase</keyword>
<organism evidence="5 6">
    <name type="scientific">Candidatus Portnoybacteria bacterium CG09_land_8_20_14_0_10_44_13</name>
    <dbReference type="NCBI Taxonomy" id="1974811"/>
    <lineage>
        <taxon>Bacteria</taxon>
        <taxon>Candidatus Portnoyibacteriota</taxon>
    </lineage>
</organism>
<evidence type="ECO:0000313" key="5">
    <source>
        <dbReference type="EMBL" id="PIS16911.1"/>
    </source>
</evidence>
<dbReference type="InterPro" id="IPR038460">
    <property type="entry name" value="AcetylCoA_hyd_C_sf"/>
</dbReference>
<evidence type="ECO:0000259" key="3">
    <source>
        <dbReference type="Pfam" id="PF02550"/>
    </source>
</evidence>
<accession>A0A2H0WWE3</accession>
<dbReference type="PANTHER" id="PTHR21432">
    <property type="entry name" value="ACETYL-COA HYDROLASE-RELATED"/>
    <property type="match status" value="1"/>
</dbReference>
<evidence type="ECO:0000256" key="2">
    <source>
        <dbReference type="ARBA" id="ARBA00022679"/>
    </source>
</evidence>
<name>A0A2H0WWE3_9BACT</name>
<reference evidence="6" key="1">
    <citation type="submission" date="2017-09" db="EMBL/GenBank/DDBJ databases">
        <title>Depth-based differentiation of microbial function through sediment-hosted aquifers and enrichment of novel symbionts in the deep terrestrial subsurface.</title>
        <authorList>
            <person name="Probst A.J."/>
            <person name="Ladd B."/>
            <person name="Jarett J.K."/>
            <person name="Geller-Mcgrath D.E."/>
            <person name="Sieber C.M.K."/>
            <person name="Emerson J.B."/>
            <person name="Anantharaman K."/>
            <person name="Thomas B.C."/>
            <person name="Malmstrom R."/>
            <person name="Stieglmeier M."/>
            <person name="Klingl A."/>
            <person name="Woyke T."/>
            <person name="Ryan C.M."/>
            <person name="Banfield J.F."/>
        </authorList>
    </citation>
    <scope>NUCLEOTIDE SEQUENCE [LARGE SCALE GENOMIC DNA]</scope>
</reference>
<comment type="similarity">
    <text evidence="1">Belongs to the acetyl-CoA hydrolase/transferase family.</text>
</comment>
<dbReference type="Proteomes" id="UP000229080">
    <property type="component" value="Unassembled WGS sequence"/>
</dbReference>
<dbReference type="InterPro" id="IPR046433">
    <property type="entry name" value="ActCoA_hydro"/>
</dbReference>
<dbReference type="InterPro" id="IPR003702">
    <property type="entry name" value="ActCoA_hydro_N"/>
</dbReference>
<dbReference type="Pfam" id="PF02550">
    <property type="entry name" value="AcetylCoA_hydro"/>
    <property type="match status" value="1"/>
</dbReference>
<dbReference type="PANTHER" id="PTHR21432:SF20">
    <property type="entry name" value="ACETYL-COA HYDROLASE"/>
    <property type="match status" value="1"/>
</dbReference>
<dbReference type="Gene3D" id="3.40.1080.10">
    <property type="entry name" value="Glutaconate Coenzyme A-transferase"/>
    <property type="match status" value="1"/>
</dbReference>
<sequence>MQTIRLNEIGSVIAEKFKGKKYITCYVASNAVTPTASLIALTNYIKTGAQLPFMRMVSLLLLGEVPYVEASLQDKIMAYSIFSGAAMRKAVNEGHAYYLPCTLANLESMIGKDRPFQPDVVITRVTKDPRSGIYNLGPSLEAMYTAIDNAQLVIAEMDDGMPFVLGGNLDKSSIDYLIVDDGIRGIHPYVTGLEDLPRRARQGIRRAGELIVKHFIRDGVTLQIGIGEITDAIASLIKDARPRDLGCQTELYGDGLMSLQKEGIITNRHKEMNRWYSTTSLLLGSNVLYEFANMRPDLQLRPCTYTNAAHIIRANGSERFPFISINTAVGVDLGGNVWADYIDQTRYYGGVGGQPDFVRALNDPRYGVAIIVMLSTTTSGITKIVKAHPAGVTLTACSFDNIAVVTEHGVADLRGLGAGCKARALAHIADESVRDDLLRYIDEKKQLFIAPRHSRKLNGFIPYDGSTRLD</sequence>
<dbReference type="Gene3D" id="3.30.750.70">
    <property type="entry name" value="4-hydroxybutyrate coenzyme like domains"/>
    <property type="match status" value="1"/>
</dbReference>
<dbReference type="GO" id="GO:0006083">
    <property type="term" value="P:acetate metabolic process"/>
    <property type="evidence" value="ECO:0007669"/>
    <property type="project" value="InterPro"/>
</dbReference>
<dbReference type="Gene3D" id="3.40.1080.20">
    <property type="entry name" value="Acetyl-CoA hydrolase/transferase C-terminal domain"/>
    <property type="match status" value="1"/>
</dbReference>
<evidence type="ECO:0000256" key="1">
    <source>
        <dbReference type="ARBA" id="ARBA00009632"/>
    </source>
</evidence>
<dbReference type="AlphaFoldDB" id="A0A2H0WWE3"/>
<proteinExistence type="inferred from homology"/>
<evidence type="ECO:0000259" key="4">
    <source>
        <dbReference type="Pfam" id="PF13336"/>
    </source>
</evidence>
<dbReference type="Pfam" id="PF13336">
    <property type="entry name" value="AcetylCoA_hyd_C"/>
    <property type="match status" value="1"/>
</dbReference>
<dbReference type="GO" id="GO:0008775">
    <property type="term" value="F:acetate CoA-transferase activity"/>
    <property type="evidence" value="ECO:0007669"/>
    <property type="project" value="InterPro"/>
</dbReference>
<dbReference type="EMBL" id="PEZF01000045">
    <property type="protein sequence ID" value="PIS16911.1"/>
    <property type="molecule type" value="Genomic_DNA"/>
</dbReference>
<comment type="caution">
    <text evidence="5">The sequence shown here is derived from an EMBL/GenBank/DDBJ whole genome shotgun (WGS) entry which is preliminary data.</text>
</comment>
<gene>
    <name evidence="5" type="ORF">COT61_01480</name>
</gene>